<protein>
    <submittedName>
        <fullName evidence="2">Uncharacterized protein</fullName>
    </submittedName>
</protein>
<keyword evidence="3" id="KW-1185">Reference proteome</keyword>
<feature type="compositionally biased region" description="Pro residues" evidence="1">
    <location>
        <begin position="1"/>
        <end position="13"/>
    </location>
</feature>
<evidence type="ECO:0000313" key="3">
    <source>
        <dbReference type="Proteomes" id="UP000717696"/>
    </source>
</evidence>
<gene>
    <name evidence="2" type="ORF">B0J13DRAFT_595300</name>
</gene>
<evidence type="ECO:0000313" key="2">
    <source>
        <dbReference type="EMBL" id="KAH7147059.1"/>
    </source>
</evidence>
<proteinExistence type="predicted"/>
<dbReference type="OrthoDB" id="5336565at2759"/>
<reference evidence="2" key="1">
    <citation type="journal article" date="2021" name="Nat. Commun.">
        <title>Genetic determinants of endophytism in the Arabidopsis root mycobiome.</title>
        <authorList>
            <person name="Mesny F."/>
            <person name="Miyauchi S."/>
            <person name="Thiergart T."/>
            <person name="Pickel B."/>
            <person name="Atanasova L."/>
            <person name="Karlsson M."/>
            <person name="Huettel B."/>
            <person name="Barry K.W."/>
            <person name="Haridas S."/>
            <person name="Chen C."/>
            <person name="Bauer D."/>
            <person name="Andreopoulos W."/>
            <person name="Pangilinan J."/>
            <person name="LaButti K."/>
            <person name="Riley R."/>
            <person name="Lipzen A."/>
            <person name="Clum A."/>
            <person name="Drula E."/>
            <person name="Henrissat B."/>
            <person name="Kohler A."/>
            <person name="Grigoriev I.V."/>
            <person name="Martin F.M."/>
            <person name="Hacquard S."/>
        </authorList>
    </citation>
    <scope>NUCLEOTIDE SEQUENCE</scope>
    <source>
        <strain evidence="2">MPI-CAGE-AT-0021</strain>
    </source>
</reference>
<feature type="compositionally biased region" description="Polar residues" evidence="1">
    <location>
        <begin position="21"/>
        <end position="32"/>
    </location>
</feature>
<organism evidence="2 3">
    <name type="scientific">Dactylonectria estremocensis</name>
    <dbReference type="NCBI Taxonomy" id="1079267"/>
    <lineage>
        <taxon>Eukaryota</taxon>
        <taxon>Fungi</taxon>
        <taxon>Dikarya</taxon>
        <taxon>Ascomycota</taxon>
        <taxon>Pezizomycotina</taxon>
        <taxon>Sordariomycetes</taxon>
        <taxon>Hypocreomycetidae</taxon>
        <taxon>Hypocreales</taxon>
        <taxon>Nectriaceae</taxon>
        <taxon>Dactylonectria</taxon>
    </lineage>
</organism>
<accession>A0A9P9EWW5</accession>
<name>A0A9P9EWW5_9HYPO</name>
<comment type="caution">
    <text evidence="2">The sequence shown here is derived from an EMBL/GenBank/DDBJ whole genome shotgun (WGS) entry which is preliminary data.</text>
</comment>
<sequence length="189" mass="20690">MVPPPTARSPPQFPSHAVAPQQGSEPASTAASRFTREDFKKFQRADDHATKESRVTASVMPIIEGDPGDTKCVASDIPFTNLDHLTDGSLVCAKPDLYCGARLEQLHKDIRRALGNPIVPSTQFDLPVVLNNFVEIKGPDGLLSVATRQALYDIKGWSLTSDPETFRQGAAAFRNGRDWAKTYRDQVIA</sequence>
<dbReference type="AlphaFoldDB" id="A0A9P9EWW5"/>
<dbReference type="EMBL" id="JAGMUU010000008">
    <property type="protein sequence ID" value="KAH7147059.1"/>
    <property type="molecule type" value="Genomic_DNA"/>
</dbReference>
<feature type="compositionally biased region" description="Basic and acidic residues" evidence="1">
    <location>
        <begin position="34"/>
        <end position="50"/>
    </location>
</feature>
<evidence type="ECO:0000256" key="1">
    <source>
        <dbReference type="SAM" id="MobiDB-lite"/>
    </source>
</evidence>
<dbReference type="Proteomes" id="UP000717696">
    <property type="component" value="Unassembled WGS sequence"/>
</dbReference>
<feature type="region of interest" description="Disordered" evidence="1">
    <location>
        <begin position="1"/>
        <end position="50"/>
    </location>
</feature>